<dbReference type="PANTHER" id="PTHR24220">
    <property type="entry name" value="IMPORT ATP-BINDING PROTEIN"/>
    <property type="match status" value="1"/>
</dbReference>
<dbReference type="GO" id="GO:0005886">
    <property type="term" value="C:plasma membrane"/>
    <property type="evidence" value="ECO:0007669"/>
    <property type="project" value="TreeGrafter"/>
</dbReference>
<evidence type="ECO:0000259" key="3">
    <source>
        <dbReference type="PROSITE" id="PS50893"/>
    </source>
</evidence>
<dbReference type="SMART" id="SM00382">
    <property type="entry name" value="AAA"/>
    <property type="match status" value="1"/>
</dbReference>
<dbReference type="Gene3D" id="3.40.50.300">
    <property type="entry name" value="P-loop containing nucleotide triphosphate hydrolases"/>
    <property type="match status" value="1"/>
</dbReference>
<dbReference type="SUPFAM" id="SSF52540">
    <property type="entry name" value="P-loop containing nucleoside triphosphate hydrolases"/>
    <property type="match status" value="1"/>
</dbReference>
<accession>A0A1R4IC44</accession>
<name>A0A1R4IC44_9LACT</name>
<dbReference type="GO" id="GO:0016887">
    <property type="term" value="F:ATP hydrolysis activity"/>
    <property type="evidence" value="ECO:0007669"/>
    <property type="project" value="InterPro"/>
</dbReference>
<dbReference type="PROSITE" id="PS00211">
    <property type="entry name" value="ABC_TRANSPORTER_1"/>
    <property type="match status" value="1"/>
</dbReference>
<dbReference type="AlphaFoldDB" id="A0A1R4IC44"/>
<evidence type="ECO:0000256" key="2">
    <source>
        <dbReference type="ARBA" id="ARBA00022840"/>
    </source>
</evidence>
<keyword evidence="2 4" id="KW-0067">ATP-binding</keyword>
<dbReference type="Proteomes" id="UP000195611">
    <property type="component" value="Unassembled WGS sequence"/>
</dbReference>
<dbReference type="InterPro" id="IPR003593">
    <property type="entry name" value="AAA+_ATPase"/>
</dbReference>
<dbReference type="InterPro" id="IPR015854">
    <property type="entry name" value="ABC_transpr_LolD-like"/>
</dbReference>
<dbReference type="InterPro" id="IPR027417">
    <property type="entry name" value="P-loop_NTPase"/>
</dbReference>
<dbReference type="InterPro" id="IPR017871">
    <property type="entry name" value="ABC_transporter-like_CS"/>
</dbReference>
<dbReference type="EMBL" id="FUKW01000007">
    <property type="protein sequence ID" value="SJN17378.1"/>
    <property type="molecule type" value="Genomic_DNA"/>
</dbReference>
<evidence type="ECO:0000313" key="5">
    <source>
        <dbReference type="Proteomes" id="UP000195611"/>
    </source>
</evidence>
<dbReference type="GO" id="GO:0005524">
    <property type="term" value="F:ATP binding"/>
    <property type="evidence" value="ECO:0007669"/>
    <property type="project" value="UniProtKB-KW"/>
</dbReference>
<dbReference type="PROSITE" id="PS50893">
    <property type="entry name" value="ABC_TRANSPORTER_2"/>
    <property type="match status" value="1"/>
</dbReference>
<gene>
    <name evidence="4" type="ORF">FM115_00420</name>
</gene>
<keyword evidence="1" id="KW-0547">Nucleotide-binding</keyword>
<dbReference type="Pfam" id="PF00005">
    <property type="entry name" value="ABC_tran"/>
    <property type="match status" value="1"/>
</dbReference>
<reference evidence="4 5" key="1">
    <citation type="submission" date="2017-02" db="EMBL/GenBank/DDBJ databases">
        <authorList>
            <person name="Peterson S.W."/>
        </authorList>
    </citation>
    <scope>NUCLEOTIDE SEQUENCE [LARGE SCALE GENOMIC DNA]</scope>
    <source>
        <strain evidence="4 5">42ea</strain>
    </source>
</reference>
<evidence type="ECO:0000256" key="1">
    <source>
        <dbReference type="ARBA" id="ARBA00022741"/>
    </source>
</evidence>
<dbReference type="PANTHER" id="PTHR24220:SF86">
    <property type="entry name" value="ABC TRANSPORTER ABCH.1"/>
    <property type="match status" value="1"/>
</dbReference>
<organism evidence="4 5">
    <name type="scientific">Marinilactibacillus psychrotolerans 42ea</name>
    <dbReference type="NCBI Taxonomy" id="1255609"/>
    <lineage>
        <taxon>Bacteria</taxon>
        <taxon>Bacillati</taxon>
        <taxon>Bacillota</taxon>
        <taxon>Bacilli</taxon>
        <taxon>Lactobacillales</taxon>
        <taxon>Carnobacteriaceae</taxon>
        <taxon>Marinilactibacillus</taxon>
    </lineage>
</organism>
<sequence>MKELIQLNIRHKLFNKGTLSILNNFQLSVLSGDKIAVMGESGVGKTSLLNILGLIDSDYEGEYTLFQDEAKSLTSKQRAVIRNKNIGFVLQENSLIDSLSIEENIKLPLLYINEPNKREIEEHFQLITQKMDIEPLLAKKPLECSGGQRSRAAIARAILMKPDIILADEPTASLDEKNKLRVLELLDDINENYGSTIITVTHDRSVADHHDRIIEMERED</sequence>
<feature type="domain" description="ABC transporter" evidence="3">
    <location>
        <begin position="5"/>
        <end position="220"/>
    </location>
</feature>
<dbReference type="InterPro" id="IPR003439">
    <property type="entry name" value="ABC_transporter-like_ATP-bd"/>
</dbReference>
<proteinExistence type="predicted"/>
<evidence type="ECO:0000313" key="4">
    <source>
        <dbReference type="EMBL" id="SJN17378.1"/>
    </source>
</evidence>
<protein>
    <submittedName>
        <fullName evidence="4">ABC transporter, ATP-binding protein</fullName>
    </submittedName>
</protein>
<dbReference type="RefSeq" id="WP_087056904.1">
    <property type="nucleotide sequence ID" value="NZ_FUKW01000007.1"/>
</dbReference>
<dbReference type="GO" id="GO:0022857">
    <property type="term" value="F:transmembrane transporter activity"/>
    <property type="evidence" value="ECO:0007669"/>
    <property type="project" value="TreeGrafter"/>
</dbReference>